<evidence type="ECO:0000256" key="1">
    <source>
        <dbReference type="SAM" id="Phobius"/>
    </source>
</evidence>
<accession>A0A7W7DDY1</accession>
<sequence>MSEETTRKRAARRFDIRRIIGGLFAVYGVILTITGLLDGQAELAKAEGVRINLWTGLSMIAVGIAFIAWEHLRPYTPPQPPPEEPEDRP</sequence>
<dbReference type="EMBL" id="JACHND010000001">
    <property type="protein sequence ID" value="MBB4705090.1"/>
    <property type="molecule type" value="Genomic_DNA"/>
</dbReference>
<proteinExistence type="predicted"/>
<dbReference type="AlphaFoldDB" id="A0A7W7DDY1"/>
<reference evidence="2 3" key="1">
    <citation type="submission" date="2020-08" db="EMBL/GenBank/DDBJ databases">
        <title>Sequencing the genomes of 1000 actinobacteria strains.</title>
        <authorList>
            <person name="Klenk H.-P."/>
        </authorList>
    </citation>
    <scope>NUCLEOTIDE SEQUENCE [LARGE SCALE GENOMIC DNA]</scope>
    <source>
        <strain evidence="2 3">DSM 45784</strain>
    </source>
</reference>
<dbReference type="Proteomes" id="UP000542210">
    <property type="component" value="Unassembled WGS sequence"/>
</dbReference>
<name>A0A7W7DDY1_9ACTN</name>
<gene>
    <name evidence="2" type="ORF">BJ982_006634</name>
</gene>
<dbReference type="RefSeq" id="WP_221482413.1">
    <property type="nucleotide sequence ID" value="NZ_BOOV01000006.1"/>
</dbReference>
<organism evidence="2 3">
    <name type="scientific">Sphaerisporangium siamense</name>
    <dbReference type="NCBI Taxonomy" id="795645"/>
    <lineage>
        <taxon>Bacteria</taxon>
        <taxon>Bacillati</taxon>
        <taxon>Actinomycetota</taxon>
        <taxon>Actinomycetes</taxon>
        <taxon>Streptosporangiales</taxon>
        <taxon>Streptosporangiaceae</taxon>
        <taxon>Sphaerisporangium</taxon>
    </lineage>
</organism>
<comment type="caution">
    <text evidence="2">The sequence shown here is derived from an EMBL/GenBank/DDBJ whole genome shotgun (WGS) entry which is preliminary data.</text>
</comment>
<evidence type="ECO:0000313" key="2">
    <source>
        <dbReference type="EMBL" id="MBB4705090.1"/>
    </source>
</evidence>
<keyword evidence="1" id="KW-0812">Transmembrane</keyword>
<keyword evidence="1" id="KW-0472">Membrane</keyword>
<keyword evidence="3" id="KW-1185">Reference proteome</keyword>
<keyword evidence="1" id="KW-1133">Transmembrane helix</keyword>
<feature type="transmembrane region" description="Helical" evidence="1">
    <location>
        <begin position="49"/>
        <end position="69"/>
    </location>
</feature>
<protein>
    <submittedName>
        <fullName evidence="2">Uncharacterized protein</fullName>
    </submittedName>
</protein>
<evidence type="ECO:0000313" key="3">
    <source>
        <dbReference type="Proteomes" id="UP000542210"/>
    </source>
</evidence>
<feature type="transmembrane region" description="Helical" evidence="1">
    <location>
        <begin position="20"/>
        <end position="37"/>
    </location>
</feature>